<dbReference type="InterPro" id="IPR050302">
    <property type="entry name" value="Rab_GAP_TBC_domain"/>
</dbReference>
<dbReference type="Proteomes" id="UP000187283">
    <property type="component" value="Unassembled WGS sequence"/>
</dbReference>
<organism evidence="4 5">
    <name type="scientific">Smittium culicis</name>
    <dbReference type="NCBI Taxonomy" id="133412"/>
    <lineage>
        <taxon>Eukaryota</taxon>
        <taxon>Fungi</taxon>
        <taxon>Fungi incertae sedis</taxon>
        <taxon>Zoopagomycota</taxon>
        <taxon>Kickxellomycotina</taxon>
        <taxon>Harpellomycetes</taxon>
        <taxon>Harpellales</taxon>
        <taxon>Legeriomycetaceae</taxon>
        <taxon>Smittium</taxon>
    </lineage>
</organism>
<feature type="compositionally biased region" description="Polar residues" evidence="1">
    <location>
        <begin position="256"/>
        <end position="273"/>
    </location>
</feature>
<evidence type="ECO:0000313" key="4">
    <source>
        <dbReference type="EMBL" id="OMJ08726.1"/>
    </source>
</evidence>
<dbReference type="Pfam" id="PF00566">
    <property type="entry name" value="RabGAP-TBC"/>
    <property type="match status" value="1"/>
</dbReference>
<dbReference type="FunFam" id="1.10.8.270:FF:000026">
    <property type="entry name" value="TBC (Tre-2/Bub2/Cdc16) domain family"/>
    <property type="match status" value="1"/>
</dbReference>
<dbReference type="SUPFAM" id="SSF47923">
    <property type="entry name" value="Ypt/Rab-GAP domain of gyp1p"/>
    <property type="match status" value="2"/>
</dbReference>
<dbReference type="PROSITE" id="PS50086">
    <property type="entry name" value="TBC_RABGAP"/>
    <property type="match status" value="1"/>
</dbReference>
<feature type="region of interest" description="Disordered" evidence="1">
    <location>
        <begin position="935"/>
        <end position="992"/>
    </location>
</feature>
<keyword evidence="2" id="KW-0812">Transmembrane</keyword>
<dbReference type="PANTHER" id="PTHR47219">
    <property type="entry name" value="RAB GTPASE-ACTIVATING PROTEIN 1-LIKE"/>
    <property type="match status" value="1"/>
</dbReference>
<feature type="compositionally biased region" description="Polar residues" evidence="1">
    <location>
        <begin position="1306"/>
        <end position="1319"/>
    </location>
</feature>
<gene>
    <name evidence="4" type="ORF">AYI70_g11352</name>
</gene>
<feature type="compositionally biased region" description="Polar residues" evidence="1">
    <location>
        <begin position="1333"/>
        <end position="1342"/>
    </location>
</feature>
<reference evidence="4 5" key="1">
    <citation type="submission" date="2017-01" db="EMBL/GenBank/DDBJ databases">
        <authorList>
            <person name="Mah S.A."/>
            <person name="Swanson W.J."/>
            <person name="Moy G.W."/>
            <person name="Vacquier V.D."/>
        </authorList>
    </citation>
    <scope>NUCLEOTIDE SEQUENCE [LARGE SCALE GENOMIC DNA]</scope>
    <source>
        <strain evidence="4 5">GSMNP</strain>
    </source>
</reference>
<dbReference type="SMART" id="SM00164">
    <property type="entry name" value="TBC"/>
    <property type="match status" value="1"/>
</dbReference>
<evidence type="ECO:0000313" key="5">
    <source>
        <dbReference type="Proteomes" id="UP000187283"/>
    </source>
</evidence>
<evidence type="ECO:0000259" key="3">
    <source>
        <dbReference type="PROSITE" id="PS50086"/>
    </source>
</evidence>
<feature type="compositionally biased region" description="Polar residues" evidence="1">
    <location>
        <begin position="963"/>
        <end position="992"/>
    </location>
</feature>
<feature type="compositionally biased region" description="Basic and acidic residues" evidence="1">
    <location>
        <begin position="1343"/>
        <end position="1365"/>
    </location>
</feature>
<dbReference type="Gene3D" id="2.30.29.30">
    <property type="entry name" value="Pleckstrin-homology domain (PH domain)/Phosphotyrosine-binding domain (PTB)"/>
    <property type="match status" value="1"/>
</dbReference>
<dbReference type="PANTHER" id="PTHR47219:SF20">
    <property type="entry name" value="TBC1 DOMAIN FAMILY MEMBER 2B"/>
    <property type="match status" value="1"/>
</dbReference>
<dbReference type="EMBL" id="LSSN01005705">
    <property type="protein sequence ID" value="OMJ08726.1"/>
    <property type="molecule type" value="Genomic_DNA"/>
</dbReference>
<dbReference type="Gene3D" id="1.10.8.270">
    <property type="entry name" value="putative rabgap domain of human tbc1 domain family member 14 like domains"/>
    <property type="match status" value="1"/>
</dbReference>
<feature type="transmembrane region" description="Helical" evidence="2">
    <location>
        <begin position="723"/>
        <end position="743"/>
    </location>
</feature>
<feature type="compositionally biased region" description="Basic and acidic residues" evidence="1">
    <location>
        <begin position="951"/>
        <end position="962"/>
    </location>
</feature>
<dbReference type="Pfam" id="PF02893">
    <property type="entry name" value="GRAM"/>
    <property type="match status" value="2"/>
</dbReference>
<dbReference type="Gene3D" id="1.10.472.80">
    <property type="entry name" value="Ypt/Rab-GAP domain of gyp1p, domain 3"/>
    <property type="match status" value="1"/>
</dbReference>
<dbReference type="GO" id="GO:0031267">
    <property type="term" value="F:small GTPase binding"/>
    <property type="evidence" value="ECO:0007669"/>
    <property type="project" value="TreeGrafter"/>
</dbReference>
<dbReference type="InterPro" id="IPR000195">
    <property type="entry name" value="Rab-GAP-TBC_dom"/>
</dbReference>
<evidence type="ECO:0000256" key="2">
    <source>
        <dbReference type="SAM" id="Phobius"/>
    </source>
</evidence>
<keyword evidence="2" id="KW-1133">Transmembrane helix</keyword>
<dbReference type="STRING" id="133412.A0A1R1X251"/>
<feature type="region of interest" description="Disordered" evidence="1">
    <location>
        <begin position="256"/>
        <end position="275"/>
    </location>
</feature>
<dbReference type="OrthoDB" id="17687at2759"/>
<evidence type="ECO:0000256" key="1">
    <source>
        <dbReference type="SAM" id="MobiDB-lite"/>
    </source>
</evidence>
<proteinExistence type="predicted"/>
<feature type="compositionally biased region" description="Polar residues" evidence="1">
    <location>
        <begin position="1273"/>
        <end position="1297"/>
    </location>
</feature>
<dbReference type="InterPro" id="IPR004182">
    <property type="entry name" value="GRAM"/>
</dbReference>
<comment type="caution">
    <text evidence="4">The sequence shown here is derived from an EMBL/GenBank/DDBJ whole genome shotgun (WGS) entry which is preliminary data.</text>
</comment>
<dbReference type="SMART" id="SM00568">
    <property type="entry name" value="GRAM"/>
    <property type="match status" value="2"/>
</dbReference>
<keyword evidence="5" id="KW-1185">Reference proteome</keyword>
<feature type="transmembrane region" description="Helical" evidence="2">
    <location>
        <begin position="692"/>
        <end position="711"/>
    </location>
</feature>
<accession>A0A1R1X251</accession>
<name>A0A1R1X251_9FUNG</name>
<dbReference type="InterPro" id="IPR035969">
    <property type="entry name" value="Rab-GAP_TBC_sf"/>
</dbReference>
<dbReference type="GO" id="GO:0005096">
    <property type="term" value="F:GTPase activator activity"/>
    <property type="evidence" value="ECO:0007669"/>
    <property type="project" value="TreeGrafter"/>
</dbReference>
<sequence length="1426" mass="161299">MFILPIPAELSPFWTLIKSSKYFHLEESVSKSKHIISTFLTTIQNVLETKPPPYRIVFQPVVGLEKFIIVATAEDIEEIELDWKWLTENIMVSVDALDNPKERASYVITKIRYLVTAEDGGNDLKTDKKLRAAISAFQQTFKEIKTDKLVSYYACALNKGLIFFQGWMYISENYLSFYSYIFGFENKISVELKNIKSIEKVKTKGGSSDDGLSVETKSGSNFKFTNLFNRNEAYEVLLQLTTNVVKRILQNSEFTTSSQPDSFSAPGDNSPNSKKIDINSKKLLKVGKTLAQDIAQQKVEEELLSFFGLPPSETLISTILDAKLSVDKQIAVYNGALNLTTNFISYNSIDYKGCKLVLPLSGIKKIERNVVQSTSKKNGYHLIITTWHSSIINVFIYSNLQACDKWCDHLKQLLRIISQSNESGANGNTSIRSPPLKHFLKSCESEIMIDELFKKSIEDDLIDLKIDSSADNTEIGDSSENNSAIKPKAVNRGFGVEFGYPNETINYKENTRQRLWLDLMNIHGRNVTLFRQSDFERLVRIGPPNRLRGEIWELCSGSMFNRLLNPGAFDSLLNLKADSKLLACIEEIEKDLPRSLPEYNAYQSPKGIDSLRRVLVAYATKNPELGYCQAMNMIVSVLLINMGEEQAFWALVSICEQLLTGYYTPSMYGALVDMSIMQTLYEQSMPEQAAHLASYDIQISMVCLPMFLALFVNSLPLKFAIRILDLFFLFGPSVLFQITLAIFKINNNKIMSIDDDGAFMDLFKRYFNELDMPAYPMNFNTSTNTNPTPNTKTSQVTKFHELLYVSLKDFDYIDRNKIYEMRKSHQLQVVHSVENFAKRTALRNLVDTCGFNKDQLSSLYDYFYASLFYSTGINSEKSSKRHSKSEMHTAQKFYLSMTDYRICLDIYGFVRFVGHFAIWARKDIEALGDKARISKQKKQQMLNTSMPKKSPKSDIKSPEGESTKNSYGSTFTTPLTKNISSAKHSQTTMPEPNKISNGFESLFENQNSFLVKFFRFTSSIPHPVRNISTFSSKESETVNTDDPLINLSSDEKEGSNISNIELIEQEIEGLDILDSFDTKSTISHEIGTEEMENALTAETIKPSNVEMEKSTTTESINISTVELEKQISRSEVYSPNSELVLSPAQVSISVNEVESKSLPLDKIRVSFQQCLIAVSKFINSDLLTRIDTLFSIYQTNQKERFLLLDDLFSFSEGVLYLSKYTSDPELSQDILHAISDFIKYQASVENGNSESTIYKGRKAEASTKAYNELVDTSNNANTEASRSINEQTDIPVSSNAEIDSRERSNEINIDGSNSTSETINDLEDDIKDGRPDTVSNANFSSSKPEKNSINHAEDKPSDETSTKKGCDNRSVLKVQPAELRLGILLFPPLEYFFDIELPLTFDKLVDSSLSSKKIPYSQLKNSTFNK</sequence>
<protein>
    <submittedName>
        <fullName evidence="4">GTPase-activating protein GYP2</fullName>
    </submittedName>
</protein>
<feature type="region of interest" description="Disordered" evidence="1">
    <location>
        <begin position="1273"/>
        <end position="1365"/>
    </location>
</feature>
<dbReference type="InterPro" id="IPR011993">
    <property type="entry name" value="PH-like_dom_sf"/>
</dbReference>
<keyword evidence="2" id="KW-0472">Membrane</keyword>
<feature type="domain" description="Rab-GAP TBC" evidence="3">
    <location>
        <begin position="542"/>
        <end position="731"/>
    </location>
</feature>